<keyword evidence="3" id="KW-0963">Cytoplasm</keyword>
<keyword evidence="3" id="KW-0067">ATP-binding</keyword>
<proteinExistence type="inferred from homology"/>
<dbReference type="Pfam" id="PF02685">
    <property type="entry name" value="Glucokinase"/>
    <property type="match status" value="1"/>
</dbReference>
<protein>
    <recommendedName>
        <fullName evidence="3">Glucokinase</fullName>
        <ecNumber evidence="3">2.7.1.2</ecNumber>
    </recommendedName>
    <alternativeName>
        <fullName evidence="3">Glucose kinase</fullName>
    </alternativeName>
</protein>
<dbReference type="GO" id="GO:0005524">
    <property type="term" value="F:ATP binding"/>
    <property type="evidence" value="ECO:0007669"/>
    <property type="project" value="UniProtKB-UniRule"/>
</dbReference>
<keyword evidence="3" id="KW-0324">Glycolysis</keyword>
<comment type="subcellular location">
    <subcellularLocation>
        <location evidence="3">Cytoplasm</location>
    </subcellularLocation>
</comment>
<organism evidence="5 6">
    <name type="scientific">Candidatus Acidiferrum panamense</name>
    <dbReference type="NCBI Taxonomy" id="2741543"/>
    <lineage>
        <taxon>Bacteria</taxon>
        <taxon>Pseudomonadati</taxon>
        <taxon>Acidobacteriota</taxon>
        <taxon>Terriglobia</taxon>
        <taxon>Candidatus Acidiferrales</taxon>
        <taxon>Candidatus Acidiferrum</taxon>
    </lineage>
</organism>
<dbReference type="Gene3D" id="3.40.367.20">
    <property type="match status" value="1"/>
</dbReference>
<dbReference type="Gene3D" id="3.30.420.40">
    <property type="match status" value="1"/>
</dbReference>
<evidence type="ECO:0000256" key="4">
    <source>
        <dbReference type="RuleBase" id="RU004046"/>
    </source>
</evidence>
<keyword evidence="6" id="KW-1185">Reference proteome</keyword>
<dbReference type="GO" id="GO:0005737">
    <property type="term" value="C:cytoplasm"/>
    <property type="evidence" value="ECO:0007669"/>
    <property type="project" value="UniProtKB-SubCell"/>
</dbReference>
<dbReference type="InterPro" id="IPR043129">
    <property type="entry name" value="ATPase_NBD"/>
</dbReference>
<dbReference type="PANTHER" id="PTHR47363">
    <property type="entry name" value="GLUCOKINASE"/>
    <property type="match status" value="1"/>
</dbReference>
<dbReference type="GO" id="GO:0006096">
    <property type="term" value="P:glycolytic process"/>
    <property type="evidence" value="ECO:0007669"/>
    <property type="project" value="UniProtKB-UniRule"/>
</dbReference>
<dbReference type="AlphaFoldDB" id="A0A7V8NTG4"/>
<gene>
    <name evidence="3 5" type="primary">glk</name>
    <name evidence="5" type="ORF">HRJ53_18440</name>
</gene>
<evidence type="ECO:0000256" key="1">
    <source>
        <dbReference type="ARBA" id="ARBA00022679"/>
    </source>
</evidence>
<dbReference type="NCBIfam" id="TIGR00749">
    <property type="entry name" value="glk"/>
    <property type="match status" value="1"/>
</dbReference>
<dbReference type="EMBL" id="JACDQQ010001764">
    <property type="protein sequence ID" value="MBA0086965.1"/>
    <property type="molecule type" value="Genomic_DNA"/>
</dbReference>
<evidence type="ECO:0000313" key="6">
    <source>
        <dbReference type="Proteomes" id="UP000567293"/>
    </source>
</evidence>
<dbReference type="Proteomes" id="UP000567293">
    <property type="component" value="Unassembled WGS sequence"/>
</dbReference>
<keyword evidence="3" id="KW-0547">Nucleotide-binding</keyword>
<dbReference type="GO" id="GO:0005536">
    <property type="term" value="F:D-glucose binding"/>
    <property type="evidence" value="ECO:0007669"/>
    <property type="project" value="InterPro"/>
</dbReference>
<dbReference type="HAMAP" id="MF_00524">
    <property type="entry name" value="Glucokinase"/>
    <property type="match status" value="1"/>
</dbReference>
<dbReference type="GO" id="GO:0004340">
    <property type="term" value="F:glucokinase activity"/>
    <property type="evidence" value="ECO:0007669"/>
    <property type="project" value="UniProtKB-UniRule"/>
</dbReference>
<sequence length="327" mass="35773">MILAGDVGGTKCNLAMFSEKDGNLTPVFRHRFASKEFAKFDLIVKEFSGQAADRLGRERINAAGFGIAGPVINGRVRATNLPWIVETETLIRELNVPHVVLLNDLGAWGHSLEHLAPEDFCVLNPGKPEPGGTRALLAAGTGLGESILFWDTGRYRVVPSEGGHSDFAPHTEQQIELLRFMRRRYPQVSWELILSGRGFRTIHEFLAPKVLHASFEDPDADPAPEITRRGLDKSCRVCSDTVDLWTAIYGAEAGNLALKVLALGGVYVAGGIAVKILEKMKDGTFFHAFKDKWKFEGLLSNIPVSIILNESAPLLGAAYEALAVVDR</sequence>
<reference evidence="5" key="1">
    <citation type="submission" date="2020-06" db="EMBL/GenBank/DDBJ databases">
        <title>Legume-microbial interactions unlock mineral nutrients during tropical forest succession.</title>
        <authorList>
            <person name="Epihov D.Z."/>
        </authorList>
    </citation>
    <scope>NUCLEOTIDE SEQUENCE [LARGE SCALE GENOMIC DNA]</scope>
    <source>
        <strain evidence="5">Pan2503</strain>
    </source>
</reference>
<feature type="binding site" evidence="3">
    <location>
        <begin position="5"/>
        <end position="10"/>
    </location>
    <ligand>
        <name>ATP</name>
        <dbReference type="ChEBI" id="CHEBI:30616"/>
    </ligand>
</feature>
<keyword evidence="1 3" id="KW-0808">Transferase</keyword>
<accession>A0A7V8NTG4</accession>
<evidence type="ECO:0000313" key="5">
    <source>
        <dbReference type="EMBL" id="MBA0086965.1"/>
    </source>
</evidence>
<evidence type="ECO:0000256" key="2">
    <source>
        <dbReference type="ARBA" id="ARBA00022777"/>
    </source>
</evidence>
<dbReference type="PANTHER" id="PTHR47363:SF1">
    <property type="entry name" value="GLUCOKINASE"/>
    <property type="match status" value="1"/>
</dbReference>
<dbReference type="CDD" id="cd24008">
    <property type="entry name" value="ASKHA_NBD_GLK"/>
    <property type="match status" value="1"/>
</dbReference>
<comment type="catalytic activity">
    <reaction evidence="3">
        <text>D-glucose + ATP = D-glucose 6-phosphate + ADP + H(+)</text>
        <dbReference type="Rhea" id="RHEA:17825"/>
        <dbReference type="ChEBI" id="CHEBI:4167"/>
        <dbReference type="ChEBI" id="CHEBI:15378"/>
        <dbReference type="ChEBI" id="CHEBI:30616"/>
        <dbReference type="ChEBI" id="CHEBI:61548"/>
        <dbReference type="ChEBI" id="CHEBI:456216"/>
        <dbReference type="EC" id="2.7.1.2"/>
    </reaction>
</comment>
<name>A0A7V8NTG4_9BACT</name>
<evidence type="ECO:0000256" key="3">
    <source>
        <dbReference type="HAMAP-Rule" id="MF_00524"/>
    </source>
</evidence>
<keyword evidence="2 3" id="KW-0418">Kinase</keyword>
<comment type="similarity">
    <text evidence="3 4">Belongs to the bacterial glucokinase family.</text>
</comment>
<dbReference type="SUPFAM" id="SSF53067">
    <property type="entry name" value="Actin-like ATPase domain"/>
    <property type="match status" value="1"/>
</dbReference>
<dbReference type="InterPro" id="IPR003836">
    <property type="entry name" value="Glucokinase"/>
</dbReference>
<comment type="caution">
    <text evidence="5">The sequence shown here is derived from an EMBL/GenBank/DDBJ whole genome shotgun (WGS) entry which is preliminary data.</text>
</comment>
<dbReference type="EC" id="2.7.1.2" evidence="3"/>